<comment type="similarity">
    <text evidence="1">Belongs to the AIM6 family.</text>
</comment>
<evidence type="ECO:0000256" key="2">
    <source>
        <dbReference type="ARBA" id="ARBA00014286"/>
    </source>
</evidence>
<dbReference type="InterPro" id="IPR017946">
    <property type="entry name" value="PLC-like_Pdiesterase_TIM-brl"/>
</dbReference>
<protein>
    <recommendedName>
        <fullName evidence="2">Altered inheritance of mitochondria protein 6</fullName>
    </recommendedName>
</protein>
<organism evidence="3 4">
    <name type="scientific">Apiospora saccharicola</name>
    <dbReference type="NCBI Taxonomy" id="335842"/>
    <lineage>
        <taxon>Eukaryota</taxon>
        <taxon>Fungi</taxon>
        <taxon>Dikarya</taxon>
        <taxon>Ascomycota</taxon>
        <taxon>Pezizomycotina</taxon>
        <taxon>Sordariomycetes</taxon>
        <taxon>Xylariomycetidae</taxon>
        <taxon>Amphisphaeriales</taxon>
        <taxon>Apiosporaceae</taxon>
        <taxon>Apiospora</taxon>
    </lineage>
</organism>
<comment type="caution">
    <text evidence="3">The sequence shown here is derived from an EMBL/GenBank/DDBJ whole genome shotgun (WGS) entry which is preliminary data.</text>
</comment>
<accession>A0ABR1UXJ0</accession>
<dbReference type="EMBL" id="JAQQWM010000005">
    <property type="protein sequence ID" value="KAK8063657.1"/>
    <property type="molecule type" value="Genomic_DNA"/>
</dbReference>
<sequence>MSPYLHYAKYVRSSSFDVLSSNVSAWLDESTGSLAPVRCHSHNDYLRPHPLFSALAAGCIGVEADVFLSDDGQDLLIGHDRASLSNDKTLRSMYLSPLLEMLRHRNPGGVQQSHNSSINQTGQGIYRMSPQTSLVLLIDVKEKPDVVWPMVIRQLEQLRDGRFLTRYETLAETGSTLLSGALTVVGSGDLDLDTLIAAYGARPLNANRSFYGAHDTFLDAPLTSLEAGGPGNYGTSNSYYASTSFQASVGSARFGLSNEQRRKVRAQVHTARQKGLMARYWGYPAGRSATATTSGAPCGKKAWSC</sequence>
<keyword evidence="4" id="KW-1185">Reference proteome</keyword>
<evidence type="ECO:0000256" key="1">
    <source>
        <dbReference type="ARBA" id="ARBA00008858"/>
    </source>
</evidence>
<dbReference type="PANTHER" id="PTHR31571:SF1">
    <property type="entry name" value="ALTERED INHERITANCE OF MITOCHONDRIA PROTEIN 6"/>
    <property type="match status" value="1"/>
</dbReference>
<proteinExistence type="inferred from homology"/>
<dbReference type="PANTHER" id="PTHR31571">
    <property type="entry name" value="ALTERED INHERITANCE OF MITOCHONDRIA PROTEIN 6"/>
    <property type="match status" value="1"/>
</dbReference>
<name>A0ABR1UXJ0_9PEZI</name>
<dbReference type="Proteomes" id="UP001446871">
    <property type="component" value="Unassembled WGS sequence"/>
</dbReference>
<evidence type="ECO:0000313" key="4">
    <source>
        <dbReference type="Proteomes" id="UP001446871"/>
    </source>
</evidence>
<reference evidence="3 4" key="1">
    <citation type="submission" date="2023-01" db="EMBL/GenBank/DDBJ databases">
        <title>Analysis of 21 Apiospora genomes using comparative genomics revels a genus with tremendous synthesis potential of carbohydrate active enzymes and secondary metabolites.</title>
        <authorList>
            <person name="Sorensen T."/>
        </authorList>
    </citation>
    <scope>NUCLEOTIDE SEQUENCE [LARGE SCALE GENOMIC DNA]</scope>
    <source>
        <strain evidence="3 4">CBS 83171</strain>
    </source>
</reference>
<dbReference type="InterPro" id="IPR051236">
    <property type="entry name" value="HAT_RTT109-like"/>
</dbReference>
<evidence type="ECO:0000313" key="3">
    <source>
        <dbReference type="EMBL" id="KAK8063657.1"/>
    </source>
</evidence>
<gene>
    <name evidence="3" type="ORF">PG996_008309</name>
</gene>
<dbReference type="SUPFAM" id="SSF51695">
    <property type="entry name" value="PLC-like phosphodiesterases"/>
    <property type="match status" value="1"/>
</dbReference>